<protein>
    <submittedName>
        <fullName evidence="2">Uncharacterized protein</fullName>
    </submittedName>
</protein>
<name>A0A0G4ECC7_VITBC</name>
<dbReference type="EMBL" id="CDMY01000126">
    <property type="protein sequence ID" value="CEL92994.1"/>
    <property type="molecule type" value="Genomic_DNA"/>
</dbReference>
<evidence type="ECO:0000313" key="3">
    <source>
        <dbReference type="Proteomes" id="UP000041254"/>
    </source>
</evidence>
<feature type="compositionally biased region" description="Basic and acidic residues" evidence="1">
    <location>
        <begin position="157"/>
        <end position="166"/>
    </location>
</feature>
<organism evidence="2 3">
    <name type="scientific">Vitrella brassicaformis (strain CCMP3155)</name>
    <dbReference type="NCBI Taxonomy" id="1169540"/>
    <lineage>
        <taxon>Eukaryota</taxon>
        <taxon>Sar</taxon>
        <taxon>Alveolata</taxon>
        <taxon>Colpodellida</taxon>
        <taxon>Vitrellaceae</taxon>
        <taxon>Vitrella</taxon>
    </lineage>
</organism>
<feature type="compositionally biased region" description="Basic residues" evidence="1">
    <location>
        <begin position="84"/>
        <end position="96"/>
    </location>
</feature>
<proteinExistence type="predicted"/>
<reference evidence="2 3" key="1">
    <citation type="submission" date="2014-11" db="EMBL/GenBank/DDBJ databases">
        <authorList>
            <person name="Zhu J."/>
            <person name="Qi W."/>
            <person name="Song R."/>
        </authorList>
    </citation>
    <scope>NUCLEOTIDE SEQUENCE [LARGE SCALE GENOMIC DNA]</scope>
</reference>
<dbReference type="AlphaFoldDB" id="A0A0G4ECC7"/>
<feature type="non-terminal residue" evidence="2">
    <location>
        <position position="1"/>
    </location>
</feature>
<feature type="region of interest" description="Disordered" evidence="1">
    <location>
        <begin position="35"/>
        <end position="170"/>
    </location>
</feature>
<feature type="compositionally biased region" description="Basic residues" evidence="1">
    <location>
        <begin position="47"/>
        <end position="57"/>
    </location>
</feature>
<sequence length="232" mass="25605">RSAVIAAFRRALEELNRLSTVSTGEAAAPLDISWLDDISPHGCNRPQTRHRSSRARPKPMPPSSMSEGPSDRPLDNDDPMPPHIQRRRRHRGRSARRVSERPMAGLGSGEPSHRPGSRSDSQDELMPPPIRPTSEAHRRREGEELSHRPGARRRRDRSGGGKERIVSAKLSEGGGHALAASLVEQARRQLADANQDDADSVGLEWRGEEGSFVAYRPDGGEGPEQRVFMCLT</sequence>
<feature type="compositionally biased region" description="Basic and acidic residues" evidence="1">
    <location>
        <begin position="134"/>
        <end position="147"/>
    </location>
</feature>
<evidence type="ECO:0000313" key="2">
    <source>
        <dbReference type="EMBL" id="CEL92994.1"/>
    </source>
</evidence>
<dbReference type="InParanoid" id="A0A0G4ECC7"/>
<dbReference type="VEuPathDB" id="CryptoDB:Vbra_23403"/>
<keyword evidence="3" id="KW-1185">Reference proteome</keyword>
<evidence type="ECO:0000256" key="1">
    <source>
        <dbReference type="SAM" id="MobiDB-lite"/>
    </source>
</evidence>
<accession>A0A0G4ECC7</accession>
<dbReference type="Proteomes" id="UP000041254">
    <property type="component" value="Unassembled WGS sequence"/>
</dbReference>
<gene>
    <name evidence="2" type="ORF">Vbra_23403</name>
</gene>